<organism evidence="1 2">
    <name type="scientific">Salmonella phage S16</name>
    <name type="common">Salmonella phage vB_SenM-S16</name>
    <dbReference type="NCBI Taxonomy" id="1087482"/>
    <lineage>
        <taxon>Viruses</taxon>
        <taxon>Duplodnaviria</taxon>
        <taxon>Heunggongvirae</taxon>
        <taxon>Uroviricota</taxon>
        <taxon>Caudoviricetes</taxon>
        <taxon>Pantevenvirales</taxon>
        <taxon>Straboviridae</taxon>
        <taxon>Tevenvirinae</taxon>
        <taxon>Gelderlandvirus</taxon>
        <taxon>Gelderlandvirus s16</taxon>
    </lineage>
</organism>
<reference evidence="1 2" key="1">
    <citation type="journal article" date="2013" name="Mol. Microbiol.">
        <title>Long tail fibres of the novel broad-host-range T-even bacteriophage S16 specifically recognize Salmonella OmpC.</title>
        <authorList>
            <person name="Marti R."/>
            <person name="Zurfluh K."/>
            <person name="Hagens S."/>
            <person name="Pianezzi J."/>
            <person name="Klumpp J."/>
            <person name="Loessner M.J."/>
        </authorList>
    </citation>
    <scope>NUCLEOTIDE SEQUENCE [LARGE SCALE GENOMIC DNA]</scope>
</reference>
<accession>M1H955</accession>
<dbReference type="Proteomes" id="UP000011284">
    <property type="component" value="Segment"/>
</dbReference>
<dbReference type="EMBL" id="HQ331142">
    <property type="protein sequence ID" value="AGE48154.1"/>
    <property type="molecule type" value="Genomic_DNA"/>
</dbReference>
<dbReference type="KEGG" id="vg:14675307"/>
<protein>
    <submittedName>
        <fullName evidence="1">Uncharacterized protein</fullName>
    </submittedName>
</protein>
<keyword evidence="2" id="KW-1185">Reference proteome</keyword>
<name>M1H955_BPS16</name>
<proteinExistence type="predicted"/>
<sequence length="32" mass="3749">MISVFLTRTILTKAVYSTSTTKMFYMKLTRNT</sequence>
<organismHost>
    <name type="scientific">Salmonella enterica</name>
    <name type="common">Salmonella choleraesuis</name>
    <dbReference type="NCBI Taxonomy" id="28901"/>
</organismHost>
<dbReference type="GeneID" id="14675307"/>
<dbReference type="RefSeq" id="YP_007501105.1">
    <property type="nucleotide sequence ID" value="NC_020416.1"/>
</dbReference>
<evidence type="ECO:0000313" key="1">
    <source>
        <dbReference type="EMBL" id="AGE48154.1"/>
    </source>
</evidence>
<evidence type="ECO:0000313" key="2">
    <source>
        <dbReference type="Proteomes" id="UP000011284"/>
    </source>
</evidence>